<dbReference type="AlphaFoldDB" id="A0A1B0AWT9"/>
<dbReference type="SUPFAM" id="SSF74650">
    <property type="entry name" value="Galactose mutarotase-like"/>
    <property type="match status" value="1"/>
</dbReference>
<dbReference type="STRING" id="67801.A0A1B0AWT9"/>
<proteinExistence type="predicted"/>
<dbReference type="EMBL" id="JXJN01004952">
    <property type="status" value="NOT_ANNOTATED_CDS"/>
    <property type="molecule type" value="Genomic_DNA"/>
</dbReference>
<organism evidence="1 2">
    <name type="scientific">Glossina palpalis gambiensis</name>
    <dbReference type="NCBI Taxonomy" id="67801"/>
    <lineage>
        <taxon>Eukaryota</taxon>
        <taxon>Metazoa</taxon>
        <taxon>Ecdysozoa</taxon>
        <taxon>Arthropoda</taxon>
        <taxon>Hexapoda</taxon>
        <taxon>Insecta</taxon>
        <taxon>Pterygota</taxon>
        <taxon>Neoptera</taxon>
        <taxon>Endopterygota</taxon>
        <taxon>Diptera</taxon>
        <taxon>Brachycera</taxon>
        <taxon>Muscomorpha</taxon>
        <taxon>Hippoboscoidea</taxon>
        <taxon>Glossinidae</taxon>
        <taxon>Glossina</taxon>
    </lineage>
</organism>
<keyword evidence="2" id="KW-1185">Reference proteome</keyword>
<sequence length="93" mass="11323">MSYERLLRLEHQVDCLESAPITFDLKPFLMSLKAEEIHETTLDGNMRLKGMKRFKFHRLYQQTQALRREIRMQRIVTRNYYESHADQSFWTQA</sequence>
<evidence type="ECO:0000313" key="2">
    <source>
        <dbReference type="Proteomes" id="UP000092460"/>
    </source>
</evidence>
<name>A0A1B0AWT9_9MUSC</name>
<dbReference type="InterPro" id="IPR011013">
    <property type="entry name" value="Gal_mutarotase_sf_dom"/>
</dbReference>
<reference evidence="1" key="2">
    <citation type="submission" date="2020-05" db="UniProtKB">
        <authorList>
            <consortium name="EnsemblMetazoa"/>
        </authorList>
    </citation>
    <scope>IDENTIFICATION</scope>
    <source>
        <strain evidence="1">IAEA</strain>
    </source>
</reference>
<protein>
    <submittedName>
        <fullName evidence="1">Uncharacterized protein</fullName>
    </submittedName>
</protein>
<dbReference type="Proteomes" id="UP000092460">
    <property type="component" value="Unassembled WGS sequence"/>
</dbReference>
<dbReference type="GO" id="GO:0005975">
    <property type="term" value="P:carbohydrate metabolic process"/>
    <property type="evidence" value="ECO:0007669"/>
    <property type="project" value="InterPro"/>
</dbReference>
<dbReference type="EnsemblMetazoa" id="GPPI011427-RA">
    <property type="protein sequence ID" value="GPPI011427-PA"/>
    <property type="gene ID" value="GPPI011427"/>
</dbReference>
<accession>A0A1B0AWT9</accession>
<evidence type="ECO:0000313" key="1">
    <source>
        <dbReference type="EnsemblMetazoa" id="GPPI011427-PA"/>
    </source>
</evidence>
<reference evidence="2" key="1">
    <citation type="submission" date="2015-01" db="EMBL/GenBank/DDBJ databases">
        <authorList>
            <person name="Aksoy S."/>
            <person name="Warren W."/>
            <person name="Wilson R.K."/>
        </authorList>
    </citation>
    <scope>NUCLEOTIDE SEQUENCE [LARGE SCALE GENOMIC DNA]</scope>
    <source>
        <strain evidence="2">IAEA</strain>
    </source>
</reference>
<dbReference type="VEuPathDB" id="VectorBase:GPPI011427"/>
<dbReference type="GO" id="GO:0030246">
    <property type="term" value="F:carbohydrate binding"/>
    <property type="evidence" value="ECO:0007669"/>
    <property type="project" value="InterPro"/>
</dbReference>
<dbReference type="GO" id="GO:0003824">
    <property type="term" value="F:catalytic activity"/>
    <property type="evidence" value="ECO:0007669"/>
    <property type="project" value="InterPro"/>
</dbReference>
<dbReference type="Gene3D" id="2.60.40.1360">
    <property type="match status" value="1"/>
</dbReference>